<keyword evidence="2" id="KW-1185">Reference proteome</keyword>
<evidence type="ECO:0000313" key="1">
    <source>
        <dbReference type="EMBL" id="MEK0188539.1"/>
    </source>
</evidence>
<reference evidence="1 2" key="1">
    <citation type="journal article" date="2020" name="Harmful Algae">
        <title>Molecular and morphological characterization of a novel dihydroanatoxin-a producing Microcoleus species (cyanobacteria) from the Russian River, California, USA.</title>
        <authorList>
            <person name="Conklin K.Y."/>
            <person name="Stancheva R."/>
            <person name="Otten T.G."/>
            <person name="Fadness R."/>
            <person name="Boyer G.L."/>
            <person name="Read B."/>
            <person name="Zhang X."/>
            <person name="Sheath R.G."/>
        </authorList>
    </citation>
    <scope>NUCLEOTIDE SEQUENCE [LARGE SCALE GENOMIC DNA]</scope>
    <source>
        <strain evidence="1 2">PTRS2</strain>
    </source>
</reference>
<dbReference type="InterPro" id="IPR021804">
    <property type="entry name" value="DUF3375"/>
</dbReference>
<sequence length="77" mass="8583">KRQIAATLEGKDWVTLAEVIEKYPVEKGLSEVVAYLAIASQDTKHAIDDSASDRITASSFDKQNILHLTLPQVIFKR</sequence>
<gene>
    <name evidence="1" type="ORF">WMG39_27380</name>
</gene>
<feature type="non-terminal residue" evidence="1">
    <location>
        <position position="1"/>
    </location>
</feature>
<dbReference type="EMBL" id="JBBLXS010000655">
    <property type="protein sequence ID" value="MEK0188539.1"/>
    <property type="molecule type" value="Genomic_DNA"/>
</dbReference>
<accession>A0ABU8YVT2</accession>
<comment type="caution">
    <text evidence="1">The sequence shown here is derived from an EMBL/GenBank/DDBJ whole genome shotgun (WGS) entry which is preliminary data.</text>
</comment>
<protein>
    <submittedName>
        <fullName evidence="1">DUF3375 family protein</fullName>
    </submittedName>
</protein>
<dbReference type="RefSeq" id="WP_340542137.1">
    <property type="nucleotide sequence ID" value="NZ_JBBLXS010000655.1"/>
</dbReference>
<dbReference type="Pfam" id="PF11855">
    <property type="entry name" value="DUF3375"/>
    <property type="match status" value="1"/>
</dbReference>
<organism evidence="1 2">
    <name type="scientific">Microcoleus anatoxicus PTRS2</name>
    <dbReference type="NCBI Taxonomy" id="2705321"/>
    <lineage>
        <taxon>Bacteria</taxon>
        <taxon>Bacillati</taxon>
        <taxon>Cyanobacteriota</taxon>
        <taxon>Cyanophyceae</taxon>
        <taxon>Oscillatoriophycideae</taxon>
        <taxon>Oscillatoriales</taxon>
        <taxon>Microcoleaceae</taxon>
        <taxon>Microcoleus</taxon>
        <taxon>Microcoleus anatoxicus</taxon>
    </lineage>
</organism>
<dbReference type="Proteomes" id="UP001384579">
    <property type="component" value="Unassembled WGS sequence"/>
</dbReference>
<proteinExistence type="predicted"/>
<evidence type="ECO:0000313" key="2">
    <source>
        <dbReference type="Proteomes" id="UP001384579"/>
    </source>
</evidence>
<name>A0ABU8YVT2_9CYAN</name>